<reference evidence="2 3" key="1">
    <citation type="submission" date="2020-08" db="EMBL/GenBank/DDBJ databases">
        <title>Genomic Encyclopedia of Type Strains, Phase IV (KMG-IV): sequencing the most valuable type-strain genomes for metagenomic binning, comparative biology and taxonomic classification.</title>
        <authorList>
            <person name="Goeker M."/>
        </authorList>
    </citation>
    <scope>NUCLEOTIDE SEQUENCE [LARGE SCALE GENOMIC DNA]</scope>
    <source>
        <strain evidence="2 3">DSM 45385</strain>
    </source>
</reference>
<organism evidence="2 3">
    <name type="scientific">Nonomuraea endophytica</name>
    <dbReference type="NCBI Taxonomy" id="714136"/>
    <lineage>
        <taxon>Bacteria</taxon>
        <taxon>Bacillati</taxon>
        <taxon>Actinomycetota</taxon>
        <taxon>Actinomycetes</taxon>
        <taxon>Streptosporangiales</taxon>
        <taxon>Streptosporangiaceae</taxon>
        <taxon>Nonomuraea</taxon>
    </lineage>
</organism>
<accession>A0A7W8A3K8</accession>
<dbReference type="AlphaFoldDB" id="A0A7W8A3K8"/>
<evidence type="ECO:0000313" key="2">
    <source>
        <dbReference type="EMBL" id="MBB5078185.1"/>
    </source>
</evidence>
<proteinExistence type="predicted"/>
<evidence type="ECO:0000256" key="1">
    <source>
        <dbReference type="SAM" id="SignalP"/>
    </source>
</evidence>
<sequence length="251" mass="26088">MKSVARVSAPLAAAAVALILLPGTAVAAESTPVIRAGTATAAAYSGKIQALSFGEVYFSGNAPFIGLVDTTCQYAQLRGGVNSNGTGGYVNYVQIDNNGSGGACPNNQGGTTTITTVNTNGSGTIYYDDDHANNRDTFLKLPGNQPGVKIKAVIEMPAVTTEPQTCYYGLTADTPTLEIDLYNPDNPNRPDPTLAQAQGSAQGQQFYLMPTETNDVYCPEAAAAFANVVVKGESVPNSGTYNQKLYATKAP</sequence>
<keyword evidence="3" id="KW-1185">Reference proteome</keyword>
<evidence type="ECO:0008006" key="4">
    <source>
        <dbReference type="Google" id="ProtNLM"/>
    </source>
</evidence>
<name>A0A7W8A3K8_9ACTN</name>
<keyword evidence="1" id="KW-0732">Signal</keyword>
<evidence type="ECO:0000313" key="3">
    <source>
        <dbReference type="Proteomes" id="UP000568380"/>
    </source>
</evidence>
<feature type="chain" id="PRO_5030577553" description="Secreted protein" evidence="1">
    <location>
        <begin position="28"/>
        <end position="251"/>
    </location>
</feature>
<dbReference type="RefSeq" id="WP_184962655.1">
    <property type="nucleotide sequence ID" value="NZ_JACHIN010000004.1"/>
</dbReference>
<gene>
    <name evidence="2" type="ORF">HNR40_003660</name>
</gene>
<feature type="signal peptide" evidence="1">
    <location>
        <begin position="1"/>
        <end position="27"/>
    </location>
</feature>
<comment type="caution">
    <text evidence="2">The sequence shown here is derived from an EMBL/GenBank/DDBJ whole genome shotgun (WGS) entry which is preliminary data.</text>
</comment>
<protein>
    <recommendedName>
        <fullName evidence="4">Secreted protein</fullName>
    </recommendedName>
</protein>
<dbReference type="Proteomes" id="UP000568380">
    <property type="component" value="Unassembled WGS sequence"/>
</dbReference>
<dbReference type="EMBL" id="JACHIN010000004">
    <property type="protein sequence ID" value="MBB5078185.1"/>
    <property type="molecule type" value="Genomic_DNA"/>
</dbReference>